<dbReference type="Pfam" id="PF00005">
    <property type="entry name" value="ABC_tran"/>
    <property type="match status" value="1"/>
</dbReference>
<evidence type="ECO:0000256" key="5">
    <source>
        <dbReference type="SAM" id="MobiDB-lite"/>
    </source>
</evidence>
<dbReference type="InterPro" id="IPR017871">
    <property type="entry name" value="ABC_transporter-like_CS"/>
</dbReference>
<comment type="caution">
    <text evidence="7">The sequence shown here is derived from an EMBL/GenBank/DDBJ whole genome shotgun (WGS) entry which is preliminary data.</text>
</comment>
<dbReference type="Gene3D" id="3.40.50.300">
    <property type="entry name" value="P-loop containing nucleotide triphosphate hydrolases"/>
    <property type="match status" value="1"/>
</dbReference>
<name>A0ABP6YJS2_9PSEU</name>
<dbReference type="SUPFAM" id="SSF52540">
    <property type="entry name" value="P-loop containing nucleoside triphosphate hydrolases"/>
    <property type="match status" value="1"/>
</dbReference>
<evidence type="ECO:0000313" key="7">
    <source>
        <dbReference type="EMBL" id="GAA3585083.1"/>
    </source>
</evidence>
<dbReference type="InterPro" id="IPR003593">
    <property type="entry name" value="AAA+_ATPase"/>
</dbReference>
<dbReference type="PROSITE" id="PS50893">
    <property type="entry name" value="ABC_TRANSPORTER_2"/>
    <property type="match status" value="1"/>
</dbReference>
<keyword evidence="2" id="KW-0813">Transport</keyword>
<dbReference type="PROSITE" id="PS00211">
    <property type="entry name" value="ABC_TRANSPORTER_1"/>
    <property type="match status" value="1"/>
</dbReference>
<dbReference type="NCBIfam" id="TIGR01727">
    <property type="entry name" value="oligo_HPY"/>
    <property type="match status" value="1"/>
</dbReference>
<evidence type="ECO:0000313" key="8">
    <source>
        <dbReference type="Proteomes" id="UP001500689"/>
    </source>
</evidence>
<dbReference type="CDD" id="cd03257">
    <property type="entry name" value="ABC_NikE_OppD_transporters"/>
    <property type="match status" value="1"/>
</dbReference>
<keyword evidence="8" id="KW-1185">Reference proteome</keyword>
<evidence type="ECO:0000256" key="2">
    <source>
        <dbReference type="ARBA" id="ARBA00022448"/>
    </source>
</evidence>
<dbReference type="Pfam" id="PF08352">
    <property type="entry name" value="oligo_HPY"/>
    <property type="match status" value="1"/>
</dbReference>
<dbReference type="InterPro" id="IPR027417">
    <property type="entry name" value="P-loop_NTPase"/>
</dbReference>
<keyword evidence="3" id="KW-0547">Nucleotide-binding</keyword>
<accession>A0ABP6YJS2</accession>
<evidence type="ECO:0000256" key="1">
    <source>
        <dbReference type="ARBA" id="ARBA00005417"/>
    </source>
</evidence>
<organism evidence="7 8">
    <name type="scientific">Amycolatopsis ultiminotia</name>
    <dbReference type="NCBI Taxonomy" id="543629"/>
    <lineage>
        <taxon>Bacteria</taxon>
        <taxon>Bacillati</taxon>
        <taxon>Actinomycetota</taxon>
        <taxon>Actinomycetes</taxon>
        <taxon>Pseudonocardiales</taxon>
        <taxon>Pseudonocardiaceae</taxon>
        <taxon>Amycolatopsis</taxon>
    </lineage>
</organism>
<comment type="similarity">
    <text evidence="1">Belongs to the ABC transporter superfamily.</text>
</comment>
<dbReference type="Proteomes" id="UP001500689">
    <property type="component" value="Unassembled WGS sequence"/>
</dbReference>
<feature type="region of interest" description="Disordered" evidence="5">
    <location>
        <begin position="267"/>
        <end position="288"/>
    </location>
</feature>
<dbReference type="PANTHER" id="PTHR43776">
    <property type="entry name" value="TRANSPORT ATP-BINDING PROTEIN"/>
    <property type="match status" value="1"/>
</dbReference>
<dbReference type="GO" id="GO:0005524">
    <property type="term" value="F:ATP binding"/>
    <property type="evidence" value="ECO:0007669"/>
    <property type="project" value="UniProtKB-KW"/>
</dbReference>
<dbReference type="SMART" id="SM00382">
    <property type="entry name" value="AAA"/>
    <property type="match status" value="1"/>
</dbReference>
<gene>
    <name evidence="7" type="ORF">GCM10022222_82140</name>
</gene>
<protein>
    <submittedName>
        <fullName evidence="7">Dipeptide ABC transporter ATP-binding protein</fullName>
    </submittedName>
</protein>
<sequence length="338" mass="36374">MTVPNGEAVLRATGLGKDYPLAAGGDWWRPGRSGGMTAVYEVDLAVAAGETLGIVGESGCGKSTLAAMLTGRLRPTRGRVEVLGRELDALSRRERRRALRDVQLVHQDPYSSLDPRLPIGASVAEPLVVHRRGNRSERRQRVLELLELVGLDPGHADRLPHQFSGGQRQRVGIARALALQPRVLVLDEPVSALDVSVQAQVVNLLARLQRELALGYVFVSHDLGVVTHVAHRVAVMYLGRVVEQGPSGEIEDRPRHHYTRALYAAKPQPDRAAKGRPATISGEPPDPVFPPSGCSFRTRCASAAAVCTRERPPLVAAAGGDAVACHLPLEPPEGSRAR</sequence>
<keyword evidence="4 7" id="KW-0067">ATP-binding</keyword>
<proteinExistence type="inferred from homology"/>
<dbReference type="EMBL" id="BAAAZN010000030">
    <property type="protein sequence ID" value="GAA3585083.1"/>
    <property type="molecule type" value="Genomic_DNA"/>
</dbReference>
<dbReference type="PANTHER" id="PTHR43776:SF7">
    <property type="entry name" value="D,D-DIPEPTIDE TRANSPORT ATP-BINDING PROTEIN DDPF-RELATED"/>
    <property type="match status" value="1"/>
</dbReference>
<dbReference type="InterPro" id="IPR050319">
    <property type="entry name" value="ABC_transp_ATP-bind"/>
</dbReference>
<feature type="domain" description="ABC transporter" evidence="6">
    <location>
        <begin position="10"/>
        <end position="263"/>
    </location>
</feature>
<dbReference type="InterPro" id="IPR003439">
    <property type="entry name" value="ABC_transporter-like_ATP-bd"/>
</dbReference>
<evidence type="ECO:0000259" key="6">
    <source>
        <dbReference type="PROSITE" id="PS50893"/>
    </source>
</evidence>
<reference evidence="8" key="1">
    <citation type="journal article" date="2019" name="Int. J. Syst. Evol. Microbiol.">
        <title>The Global Catalogue of Microorganisms (GCM) 10K type strain sequencing project: providing services to taxonomists for standard genome sequencing and annotation.</title>
        <authorList>
            <consortium name="The Broad Institute Genomics Platform"/>
            <consortium name="The Broad Institute Genome Sequencing Center for Infectious Disease"/>
            <person name="Wu L."/>
            <person name="Ma J."/>
        </authorList>
    </citation>
    <scope>NUCLEOTIDE SEQUENCE [LARGE SCALE GENOMIC DNA]</scope>
    <source>
        <strain evidence="8">JCM 16898</strain>
    </source>
</reference>
<evidence type="ECO:0000256" key="3">
    <source>
        <dbReference type="ARBA" id="ARBA00022741"/>
    </source>
</evidence>
<dbReference type="RefSeq" id="WP_344868933.1">
    <property type="nucleotide sequence ID" value="NZ_BAAAZN010000030.1"/>
</dbReference>
<evidence type="ECO:0000256" key="4">
    <source>
        <dbReference type="ARBA" id="ARBA00022840"/>
    </source>
</evidence>
<dbReference type="InterPro" id="IPR013563">
    <property type="entry name" value="Oligopep_ABC_C"/>
</dbReference>